<feature type="region of interest" description="Disordered" evidence="2">
    <location>
        <begin position="1"/>
        <end position="46"/>
    </location>
</feature>
<dbReference type="GeneID" id="112287124"/>
<dbReference type="SUPFAM" id="SSF52317">
    <property type="entry name" value="Class I glutamine amidotransferase-like"/>
    <property type="match status" value="1"/>
</dbReference>
<dbReference type="PANTHER" id="PTHR42695:SF20">
    <property type="entry name" value="GLUTAMINE AMIDOTRANSFERASE DOMAIN-CONTAINING PROTEIN"/>
    <property type="match status" value="1"/>
</dbReference>
<evidence type="ECO:0000259" key="3">
    <source>
        <dbReference type="Pfam" id="PF00117"/>
    </source>
</evidence>
<dbReference type="InterPro" id="IPR029062">
    <property type="entry name" value="Class_I_gatase-like"/>
</dbReference>
<dbReference type="EnsemblPlants" id="Pp3c9_4460V3.2">
    <property type="protein sequence ID" value="Pp3c9_4460V3.2"/>
    <property type="gene ID" value="Pp3c9_4460"/>
</dbReference>
<dbReference type="Gramene" id="Pp3c9_4460V3.2">
    <property type="protein sequence ID" value="Pp3c9_4460V3.2"/>
    <property type="gene ID" value="Pp3c9_4460"/>
</dbReference>
<dbReference type="AlphaFoldDB" id="A0A7I4EL17"/>
<dbReference type="InParanoid" id="A0A7I4EL17"/>
<feature type="compositionally biased region" description="Low complexity" evidence="2">
    <location>
        <begin position="21"/>
        <end position="30"/>
    </location>
</feature>
<evidence type="ECO:0000313" key="4">
    <source>
        <dbReference type="EnsemblPlants" id="Pp3c9_4460V3.2"/>
    </source>
</evidence>
<gene>
    <name evidence="4" type="primary">LOC112287124</name>
</gene>
<organism evidence="4 5">
    <name type="scientific">Physcomitrium patens</name>
    <name type="common">Spreading-leaved earth moss</name>
    <name type="synonym">Physcomitrella patens</name>
    <dbReference type="NCBI Taxonomy" id="3218"/>
    <lineage>
        <taxon>Eukaryota</taxon>
        <taxon>Viridiplantae</taxon>
        <taxon>Streptophyta</taxon>
        <taxon>Embryophyta</taxon>
        <taxon>Bryophyta</taxon>
        <taxon>Bryophytina</taxon>
        <taxon>Bryopsida</taxon>
        <taxon>Funariidae</taxon>
        <taxon>Funariales</taxon>
        <taxon>Funariaceae</taxon>
        <taxon>Physcomitrium</taxon>
    </lineage>
</organism>
<proteinExistence type="inferred from homology"/>
<dbReference type="PROSITE" id="PS51273">
    <property type="entry name" value="GATASE_TYPE_1"/>
    <property type="match status" value="1"/>
</dbReference>
<dbReference type="CDD" id="cd01741">
    <property type="entry name" value="GATase1_1"/>
    <property type="match status" value="1"/>
</dbReference>
<accession>A0A7I4EL17</accession>
<dbReference type="PANTHER" id="PTHR42695">
    <property type="entry name" value="GLUTAMINE AMIDOTRANSFERASE YLR126C-RELATED"/>
    <property type="match status" value="1"/>
</dbReference>
<feature type="compositionally biased region" description="Polar residues" evidence="2">
    <location>
        <begin position="1"/>
        <end position="10"/>
    </location>
</feature>
<keyword evidence="5" id="KW-1185">Reference proteome</keyword>
<sequence length="337" mass="37430">MARLSPSQCRGQAPPAHEKSNAAAAAAHRNAPQRHPDFNPPITIPTSHTPPSHIQAACIPTLFCRIIVCVCGDEMGRGSLRLAVLECDQLQNYLGGNSDGYSKLLQTAFNQVLKNAARVLHPQMTVPPTLSFTAFDVKAEKYPEDFLAFDGVLITGSLSGVYDGDAWIQRLLNVIRELDNMKVKTVGISFGHQAIAEALGGHVGRNPKGSEVSVRKAQVTKEGARVFLPTFKEFRLHYHHNDAILTLPPGFLNLATNNVTEFQSTYKRQQFLTFCGHPEYSHNPEVLEKLLGYDREKLWVPEQLVEHGLTTLSQQTDYEWVIKQILLFFTGALDSFP</sequence>
<dbReference type="InterPro" id="IPR017926">
    <property type="entry name" value="GATASE"/>
</dbReference>
<dbReference type="Proteomes" id="UP000006727">
    <property type="component" value="Chromosome 9"/>
</dbReference>
<dbReference type="EMBL" id="ABEU02000009">
    <property type="status" value="NOT_ANNOTATED_CDS"/>
    <property type="molecule type" value="Genomic_DNA"/>
</dbReference>
<dbReference type="Gene3D" id="3.40.50.880">
    <property type="match status" value="1"/>
</dbReference>
<reference evidence="4 5" key="1">
    <citation type="journal article" date="2008" name="Science">
        <title>The Physcomitrella genome reveals evolutionary insights into the conquest of land by plants.</title>
        <authorList>
            <person name="Rensing S."/>
            <person name="Lang D."/>
            <person name="Zimmer A."/>
            <person name="Terry A."/>
            <person name="Salamov A."/>
            <person name="Shapiro H."/>
            <person name="Nishiyama T."/>
            <person name="Perroud P.-F."/>
            <person name="Lindquist E."/>
            <person name="Kamisugi Y."/>
            <person name="Tanahashi T."/>
            <person name="Sakakibara K."/>
            <person name="Fujita T."/>
            <person name="Oishi K."/>
            <person name="Shin-I T."/>
            <person name="Kuroki Y."/>
            <person name="Toyoda A."/>
            <person name="Suzuki Y."/>
            <person name="Hashimoto A."/>
            <person name="Yamaguchi K."/>
            <person name="Sugano A."/>
            <person name="Kohara Y."/>
            <person name="Fujiyama A."/>
            <person name="Anterola A."/>
            <person name="Aoki S."/>
            <person name="Ashton N."/>
            <person name="Barbazuk W.B."/>
            <person name="Barker E."/>
            <person name="Bennetzen J."/>
            <person name="Bezanilla M."/>
            <person name="Blankenship R."/>
            <person name="Cho S.H."/>
            <person name="Dutcher S."/>
            <person name="Estelle M."/>
            <person name="Fawcett J.A."/>
            <person name="Gundlach H."/>
            <person name="Hanada K."/>
            <person name="Heyl A."/>
            <person name="Hicks K.A."/>
            <person name="Hugh J."/>
            <person name="Lohr M."/>
            <person name="Mayer K."/>
            <person name="Melkozernov A."/>
            <person name="Murata T."/>
            <person name="Nelson D."/>
            <person name="Pils B."/>
            <person name="Prigge M."/>
            <person name="Reiss B."/>
            <person name="Renner T."/>
            <person name="Rombauts S."/>
            <person name="Rushton P."/>
            <person name="Sanderfoot A."/>
            <person name="Schween G."/>
            <person name="Shiu S.-H."/>
            <person name="Stueber K."/>
            <person name="Theodoulou F.L."/>
            <person name="Tu H."/>
            <person name="Van de Peer Y."/>
            <person name="Verrier P.J."/>
            <person name="Waters E."/>
            <person name="Wood A."/>
            <person name="Yang L."/>
            <person name="Cove D."/>
            <person name="Cuming A."/>
            <person name="Hasebe M."/>
            <person name="Lucas S."/>
            <person name="Mishler D.B."/>
            <person name="Reski R."/>
            <person name="Grigoriev I."/>
            <person name="Quatrano R.S."/>
            <person name="Boore J.L."/>
        </authorList>
    </citation>
    <scope>NUCLEOTIDE SEQUENCE [LARGE SCALE GENOMIC DNA]</scope>
    <source>
        <strain evidence="4 5">cv. Gransden 2004</strain>
    </source>
</reference>
<evidence type="ECO:0000256" key="2">
    <source>
        <dbReference type="SAM" id="MobiDB-lite"/>
    </source>
</evidence>
<name>A0A7I4EL17_PHYPA</name>
<comment type="similarity">
    <text evidence="1">Belongs to the peptidase C26 family.</text>
</comment>
<dbReference type="GO" id="GO:0005829">
    <property type="term" value="C:cytosol"/>
    <property type="evidence" value="ECO:0000318"/>
    <property type="project" value="GO_Central"/>
</dbReference>
<dbReference type="FunFam" id="3.40.50.880:FF:000133">
    <property type="entry name" value="Predicted protein"/>
    <property type="match status" value="1"/>
</dbReference>
<dbReference type="InterPro" id="IPR044992">
    <property type="entry name" value="ChyE-like"/>
</dbReference>
<reference evidence="4 5" key="2">
    <citation type="journal article" date="2018" name="Plant J.">
        <title>The Physcomitrella patens chromosome-scale assembly reveals moss genome structure and evolution.</title>
        <authorList>
            <person name="Lang D."/>
            <person name="Ullrich K.K."/>
            <person name="Murat F."/>
            <person name="Fuchs J."/>
            <person name="Jenkins J."/>
            <person name="Haas F.B."/>
            <person name="Piednoel M."/>
            <person name="Gundlach H."/>
            <person name="Van Bel M."/>
            <person name="Meyberg R."/>
            <person name="Vives C."/>
            <person name="Morata J."/>
            <person name="Symeonidi A."/>
            <person name="Hiss M."/>
            <person name="Muchero W."/>
            <person name="Kamisugi Y."/>
            <person name="Saleh O."/>
            <person name="Blanc G."/>
            <person name="Decker E.L."/>
            <person name="van Gessel N."/>
            <person name="Grimwood J."/>
            <person name="Hayes R.D."/>
            <person name="Graham S.W."/>
            <person name="Gunter L.E."/>
            <person name="McDaniel S.F."/>
            <person name="Hoernstein S.N.W."/>
            <person name="Larsson A."/>
            <person name="Li F.W."/>
            <person name="Perroud P.F."/>
            <person name="Phillips J."/>
            <person name="Ranjan P."/>
            <person name="Rokshar D.S."/>
            <person name="Rothfels C.J."/>
            <person name="Schneider L."/>
            <person name="Shu S."/>
            <person name="Stevenson D.W."/>
            <person name="Thummler F."/>
            <person name="Tillich M."/>
            <person name="Villarreal Aguilar J.C."/>
            <person name="Widiez T."/>
            <person name="Wong G.K."/>
            <person name="Wymore A."/>
            <person name="Zhang Y."/>
            <person name="Zimmer A.D."/>
            <person name="Quatrano R.S."/>
            <person name="Mayer K.F.X."/>
            <person name="Goodstein D."/>
            <person name="Casacuberta J.M."/>
            <person name="Vandepoele K."/>
            <person name="Reski R."/>
            <person name="Cuming A.C."/>
            <person name="Tuskan G.A."/>
            <person name="Maumus F."/>
            <person name="Salse J."/>
            <person name="Schmutz J."/>
            <person name="Rensing S.A."/>
        </authorList>
    </citation>
    <scope>NUCLEOTIDE SEQUENCE [LARGE SCALE GENOMIC DNA]</scope>
    <source>
        <strain evidence="4 5">cv. Gransden 2004</strain>
    </source>
</reference>
<feature type="domain" description="Glutamine amidotransferase" evidence="3">
    <location>
        <begin position="139"/>
        <end position="285"/>
    </location>
</feature>
<evidence type="ECO:0000313" key="5">
    <source>
        <dbReference type="Proteomes" id="UP000006727"/>
    </source>
</evidence>
<protein>
    <recommendedName>
        <fullName evidence="3">Glutamine amidotransferase domain-containing protein</fullName>
    </recommendedName>
</protein>
<reference evidence="4" key="3">
    <citation type="submission" date="2020-12" db="UniProtKB">
        <authorList>
            <consortium name="EnsemblPlants"/>
        </authorList>
    </citation>
    <scope>IDENTIFICATION</scope>
</reference>
<evidence type="ECO:0000256" key="1">
    <source>
        <dbReference type="ARBA" id="ARBA00011083"/>
    </source>
</evidence>
<dbReference type="RefSeq" id="XP_024385612.2">
    <property type="nucleotide sequence ID" value="XM_024529844.2"/>
</dbReference>
<dbReference type="Pfam" id="PF00117">
    <property type="entry name" value="GATase"/>
    <property type="match status" value="1"/>
</dbReference>